<keyword evidence="9" id="KW-0406">Ion transport</keyword>
<reference evidence="15" key="1">
    <citation type="journal article" date="2019" name="Int. J. Syst. Evol. Microbiol.">
        <title>The Global Catalogue of Microorganisms (GCM) 10K type strain sequencing project: providing services to taxonomists for standard genome sequencing and annotation.</title>
        <authorList>
            <consortium name="The Broad Institute Genomics Platform"/>
            <consortium name="The Broad Institute Genome Sequencing Center for Infectious Disease"/>
            <person name="Wu L."/>
            <person name="Ma J."/>
        </authorList>
    </citation>
    <scope>NUCLEOTIDE SEQUENCE [LARGE SCALE GENOMIC DNA]</scope>
    <source>
        <strain evidence="15">CGMCC 1.13718</strain>
    </source>
</reference>
<dbReference type="Proteomes" id="UP001595926">
    <property type="component" value="Unassembled WGS sequence"/>
</dbReference>
<keyword evidence="15" id="KW-1185">Reference proteome</keyword>
<keyword evidence="3" id="KW-0813">Transport</keyword>
<evidence type="ECO:0000313" key="15">
    <source>
        <dbReference type="Proteomes" id="UP001595926"/>
    </source>
</evidence>
<evidence type="ECO:0000256" key="4">
    <source>
        <dbReference type="ARBA" id="ARBA00022449"/>
    </source>
</evidence>
<comment type="subcellular location">
    <subcellularLocation>
        <location evidence="1">Cell membrane</location>
        <topology evidence="1">Multi-pass membrane protein</topology>
    </subcellularLocation>
</comment>
<gene>
    <name evidence="14" type="ORF">ACFPDQ_06575</name>
</gene>
<evidence type="ECO:0000256" key="11">
    <source>
        <dbReference type="ARBA" id="ARBA00023201"/>
    </source>
</evidence>
<comment type="similarity">
    <text evidence="2">Belongs to the monovalent cation:proton antiporter 1 (CPA1) transporter (TC 2.A.36) family.</text>
</comment>
<dbReference type="PRINTS" id="PR00303">
    <property type="entry name" value="SECYTRNLCASE"/>
</dbReference>
<proteinExistence type="inferred from homology"/>
<feature type="transmembrane region" description="Helical" evidence="12">
    <location>
        <begin position="128"/>
        <end position="149"/>
    </location>
</feature>
<dbReference type="Pfam" id="PF00999">
    <property type="entry name" value="Na_H_Exchanger"/>
    <property type="match status" value="1"/>
</dbReference>
<dbReference type="PANTHER" id="PTHR10110">
    <property type="entry name" value="SODIUM/HYDROGEN EXCHANGER"/>
    <property type="match status" value="1"/>
</dbReference>
<evidence type="ECO:0000256" key="1">
    <source>
        <dbReference type="ARBA" id="ARBA00004651"/>
    </source>
</evidence>
<name>A0ABV9TCH8_9GAMM</name>
<keyword evidence="6 12" id="KW-0812">Transmembrane</keyword>
<evidence type="ECO:0000256" key="6">
    <source>
        <dbReference type="ARBA" id="ARBA00022692"/>
    </source>
</evidence>
<feature type="domain" description="Cation/H+ exchanger transmembrane" evidence="13">
    <location>
        <begin position="12"/>
        <end position="417"/>
    </location>
</feature>
<evidence type="ECO:0000259" key="13">
    <source>
        <dbReference type="Pfam" id="PF00999"/>
    </source>
</evidence>
<feature type="transmembrane region" description="Helical" evidence="12">
    <location>
        <begin position="392"/>
        <end position="415"/>
    </location>
</feature>
<feature type="transmembrane region" description="Helical" evidence="12">
    <location>
        <begin position="328"/>
        <end position="354"/>
    </location>
</feature>
<organism evidence="14 15">
    <name type="scientific">Pseudofrancisella aestuarii</name>
    <dbReference type="NCBI Taxonomy" id="2670347"/>
    <lineage>
        <taxon>Bacteria</taxon>
        <taxon>Pseudomonadati</taxon>
        <taxon>Pseudomonadota</taxon>
        <taxon>Gammaproteobacteria</taxon>
        <taxon>Thiotrichales</taxon>
        <taxon>Francisellaceae</taxon>
        <taxon>Pseudofrancisella</taxon>
    </lineage>
</organism>
<keyword evidence="8" id="KW-0915">Sodium</keyword>
<feature type="transmembrane region" description="Helical" evidence="12">
    <location>
        <begin position="366"/>
        <end position="386"/>
    </location>
</feature>
<evidence type="ECO:0000256" key="8">
    <source>
        <dbReference type="ARBA" id="ARBA00023053"/>
    </source>
</evidence>
<keyword evidence="10 12" id="KW-0472">Membrane</keyword>
<sequence>MNIFFLFSLLIIVTALLSYVNTNFLKFPKAIGLTMLSIVFSIGCIIIFDEGDFIVIAIKQFDFRTTLLNGMISFMLFASALCFNAVDLKKETKAVVALSVSGVIISTLITAILAYYTLTLILNIGSVPFGNCLVFGALISPTDPIAVISTLSKNKNVPKPVKVQIVGEALFNDATSIVLFVVLTNIVFFDPTENLDPNILKDIPYIILIIKQITIEAVGGILLGCLFAIVTLFFIRTNKDDETTILITLAVSSMGYIAASKLGVSAPITMVIAGLITGKKLSEWNKKKQIKIDLLSKFWRLIDNILNSFLFIMIGLELTEIDFTTLTIIIGFLVFVIMNFSRFISVFIPMAIINRDFSKSAFKNKTLMTWAGIRGGVSLALVLSISHDAPHMVAVTYVAVVLSILIQGSTLGALLNKLYPPKIK</sequence>
<dbReference type="PANTHER" id="PTHR10110:SF195">
    <property type="entry name" value="NA(+)_H(+) ANTIPORTER NHAS2"/>
    <property type="match status" value="1"/>
</dbReference>
<keyword evidence="7 12" id="KW-1133">Transmembrane helix</keyword>
<feature type="transmembrane region" description="Helical" evidence="12">
    <location>
        <begin position="28"/>
        <end position="48"/>
    </location>
</feature>
<keyword evidence="5" id="KW-1003">Cell membrane</keyword>
<dbReference type="InterPro" id="IPR018422">
    <property type="entry name" value="Cation/H_exchanger_CPA1"/>
</dbReference>
<comment type="caution">
    <text evidence="14">The sequence shown here is derived from an EMBL/GenBank/DDBJ whole genome shotgun (WGS) entry which is preliminary data.</text>
</comment>
<feature type="transmembrane region" description="Helical" evidence="12">
    <location>
        <begin position="255"/>
        <end position="277"/>
    </location>
</feature>
<keyword evidence="11" id="KW-0739">Sodium transport</keyword>
<feature type="transmembrane region" description="Helical" evidence="12">
    <location>
        <begin position="94"/>
        <end position="116"/>
    </location>
</feature>
<protein>
    <submittedName>
        <fullName evidence="14">Cation:proton antiporter</fullName>
    </submittedName>
</protein>
<evidence type="ECO:0000256" key="3">
    <source>
        <dbReference type="ARBA" id="ARBA00022448"/>
    </source>
</evidence>
<feature type="transmembrane region" description="Helical" evidence="12">
    <location>
        <begin position="213"/>
        <end position="235"/>
    </location>
</feature>
<evidence type="ECO:0000256" key="12">
    <source>
        <dbReference type="SAM" id="Phobius"/>
    </source>
</evidence>
<keyword evidence="4" id="KW-0050">Antiport</keyword>
<feature type="transmembrane region" description="Helical" evidence="12">
    <location>
        <begin position="68"/>
        <end position="88"/>
    </location>
</feature>
<dbReference type="EMBL" id="JBHSJH010000002">
    <property type="protein sequence ID" value="MFC4892712.1"/>
    <property type="molecule type" value="Genomic_DNA"/>
</dbReference>
<dbReference type="Gene3D" id="6.10.140.1330">
    <property type="match status" value="1"/>
</dbReference>
<feature type="transmembrane region" description="Helical" evidence="12">
    <location>
        <begin position="169"/>
        <end position="192"/>
    </location>
</feature>
<dbReference type="RefSeq" id="WP_119330067.1">
    <property type="nucleotide sequence ID" value="NZ_JBHSJH010000002.1"/>
</dbReference>
<evidence type="ECO:0000256" key="9">
    <source>
        <dbReference type="ARBA" id="ARBA00023065"/>
    </source>
</evidence>
<evidence type="ECO:0000256" key="2">
    <source>
        <dbReference type="ARBA" id="ARBA00007367"/>
    </source>
</evidence>
<accession>A0ABV9TCH8</accession>
<evidence type="ECO:0000256" key="5">
    <source>
        <dbReference type="ARBA" id="ARBA00022475"/>
    </source>
</evidence>
<evidence type="ECO:0000256" key="7">
    <source>
        <dbReference type="ARBA" id="ARBA00022989"/>
    </source>
</evidence>
<evidence type="ECO:0000313" key="14">
    <source>
        <dbReference type="EMBL" id="MFC4892712.1"/>
    </source>
</evidence>
<evidence type="ECO:0000256" key="10">
    <source>
        <dbReference type="ARBA" id="ARBA00023136"/>
    </source>
</evidence>
<dbReference type="InterPro" id="IPR006153">
    <property type="entry name" value="Cation/H_exchanger_TM"/>
</dbReference>